<dbReference type="KEGG" id="phs:C2L64_08360"/>
<dbReference type="EMBL" id="CP026105">
    <property type="protein sequence ID" value="AUT68342.1"/>
    <property type="molecule type" value="Genomic_DNA"/>
</dbReference>
<keyword evidence="5" id="KW-0472">Membrane</keyword>
<protein>
    <submittedName>
        <fullName evidence="9">Amino acid ABC transporter ATP-binding protein</fullName>
    </submittedName>
</protein>
<dbReference type="PANTHER" id="PTHR43166">
    <property type="entry name" value="AMINO ACID IMPORT ATP-BINDING PROTEIN"/>
    <property type="match status" value="1"/>
</dbReference>
<dbReference type="InterPro" id="IPR050086">
    <property type="entry name" value="MetN_ABC_transporter-like"/>
</dbReference>
<dbReference type="GO" id="GO:0005886">
    <property type="term" value="C:plasma membrane"/>
    <property type="evidence" value="ECO:0007669"/>
    <property type="project" value="UniProtKB-SubCell"/>
</dbReference>
<dbReference type="AlphaFoldDB" id="A0AAN1J8F7"/>
<evidence type="ECO:0000256" key="6">
    <source>
        <dbReference type="ARBA" id="ARBA00022741"/>
    </source>
</evidence>
<dbReference type="Pfam" id="PF00005">
    <property type="entry name" value="ABC_tran"/>
    <property type="match status" value="1"/>
</dbReference>
<sequence>MNISNDVPPIIMRAADAAGPSSSLCGEAVRPGAETVLQLNGISKSFGENQVLRDVSLTVHKGETVCLLGPSGCGKSTLLRCVNWLEIPDAGTVHVSGRRMGVREGSSIKMSDAELARSRARIGMVFQHFALWPHLTVLQNVMEAPLHVLGRPRDEVRADAERLLERVGLAGKMDAFPSRLSGGQKQRVGIARALAMKPDILLFDEPTSALDPMLVGEVLNVMRSLAQEGATMVIVTHEMEFARQVASRVVFMDAGQVIESAPPKQFFSAPQTPRARQFLARFRSPHHAADQAADDWSEASKLA</sequence>
<evidence type="ECO:0000259" key="8">
    <source>
        <dbReference type="PROSITE" id="PS50893"/>
    </source>
</evidence>
<keyword evidence="4" id="KW-1003">Cell membrane</keyword>
<comment type="subcellular location">
    <subcellularLocation>
        <location evidence="1">Cell membrane</location>
        <topology evidence="1">Peripheral membrane protein</topology>
    </subcellularLocation>
</comment>
<comment type="similarity">
    <text evidence="2">Belongs to the ABC transporter superfamily.</text>
</comment>
<dbReference type="PROSITE" id="PS50893">
    <property type="entry name" value="ABC_TRANSPORTER_2"/>
    <property type="match status" value="1"/>
</dbReference>
<dbReference type="CDD" id="cd03262">
    <property type="entry name" value="ABC_HisP_GlnQ"/>
    <property type="match status" value="1"/>
</dbReference>
<dbReference type="InterPro" id="IPR003439">
    <property type="entry name" value="ABC_transporter-like_ATP-bd"/>
</dbReference>
<dbReference type="PANTHER" id="PTHR43166:SF35">
    <property type="entry name" value="L-CYSTINE IMPORT ATP-BINDING PROTEIN TCYN"/>
    <property type="match status" value="1"/>
</dbReference>
<evidence type="ECO:0000313" key="10">
    <source>
        <dbReference type="Proteomes" id="UP000236649"/>
    </source>
</evidence>
<reference evidence="9 10" key="1">
    <citation type="submission" date="2018-01" db="EMBL/GenBank/DDBJ databases">
        <title>Species boundaries and ecological features among Paraburkholderia terrae DSMZ17804T, P. hospita DSMZ17164T and P. caribensis DSMZ13236T.</title>
        <authorList>
            <person name="Pratama A.A."/>
        </authorList>
    </citation>
    <scope>NUCLEOTIDE SEQUENCE [LARGE SCALE GENOMIC DNA]</scope>
    <source>
        <strain evidence="9 10">DSM 17164</strain>
    </source>
</reference>
<evidence type="ECO:0000256" key="1">
    <source>
        <dbReference type="ARBA" id="ARBA00004202"/>
    </source>
</evidence>
<keyword evidence="6" id="KW-0547">Nucleotide-binding</keyword>
<feature type="domain" description="ABC transporter" evidence="8">
    <location>
        <begin position="37"/>
        <end position="279"/>
    </location>
</feature>
<keyword evidence="5" id="KW-0997">Cell inner membrane</keyword>
<dbReference type="SUPFAM" id="SSF52540">
    <property type="entry name" value="P-loop containing nucleoside triphosphate hydrolases"/>
    <property type="match status" value="1"/>
</dbReference>
<dbReference type="InterPro" id="IPR003593">
    <property type="entry name" value="AAA+_ATPase"/>
</dbReference>
<dbReference type="InterPro" id="IPR017871">
    <property type="entry name" value="ABC_transporter-like_CS"/>
</dbReference>
<dbReference type="Proteomes" id="UP000236649">
    <property type="component" value="Chromosome 1"/>
</dbReference>
<evidence type="ECO:0000256" key="5">
    <source>
        <dbReference type="ARBA" id="ARBA00022519"/>
    </source>
</evidence>
<proteinExistence type="inferred from homology"/>
<dbReference type="RefSeq" id="WP_090838671.1">
    <property type="nucleotide sequence ID" value="NZ_CADFGJ010000015.1"/>
</dbReference>
<dbReference type="PROSITE" id="PS00211">
    <property type="entry name" value="ABC_TRANSPORTER_1"/>
    <property type="match status" value="1"/>
</dbReference>
<accession>A0AAN1J8F7</accession>
<evidence type="ECO:0000256" key="3">
    <source>
        <dbReference type="ARBA" id="ARBA00022448"/>
    </source>
</evidence>
<dbReference type="GO" id="GO:0005524">
    <property type="term" value="F:ATP binding"/>
    <property type="evidence" value="ECO:0007669"/>
    <property type="project" value="UniProtKB-KW"/>
</dbReference>
<evidence type="ECO:0000256" key="4">
    <source>
        <dbReference type="ARBA" id="ARBA00022475"/>
    </source>
</evidence>
<keyword evidence="3" id="KW-0813">Transport</keyword>
<dbReference type="GO" id="GO:0016887">
    <property type="term" value="F:ATP hydrolysis activity"/>
    <property type="evidence" value="ECO:0007669"/>
    <property type="project" value="InterPro"/>
</dbReference>
<dbReference type="InterPro" id="IPR027417">
    <property type="entry name" value="P-loop_NTPase"/>
</dbReference>
<evidence type="ECO:0000256" key="2">
    <source>
        <dbReference type="ARBA" id="ARBA00005417"/>
    </source>
</evidence>
<dbReference type="FunFam" id="3.40.50.300:FF:000020">
    <property type="entry name" value="Amino acid ABC transporter ATP-binding component"/>
    <property type="match status" value="1"/>
</dbReference>
<dbReference type="Gene3D" id="3.40.50.300">
    <property type="entry name" value="P-loop containing nucleotide triphosphate hydrolases"/>
    <property type="match status" value="1"/>
</dbReference>
<dbReference type="GeneID" id="55528350"/>
<dbReference type="SMART" id="SM00382">
    <property type="entry name" value="AAA"/>
    <property type="match status" value="1"/>
</dbReference>
<organism evidence="9 10">
    <name type="scientific">Paraburkholderia hospita</name>
    <dbReference type="NCBI Taxonomy" id="169430"/>
    <lineage>
        <taxon>Bacteria</taxon>
        <taxon>Pseudomonadati</taxon>
        <taxon>Pseudomonadota</taxon>
        <taxon>Betaproteobacteria</taxon>
        <taxon>Burkholderiales</taxon>
        <taxon>Burkholderiaceae</taxon>
        <taxon>Paraburkholderia</taxon>
    </lineage>
</organism>
<evidence type="ECO:0000256" key="7">
    <source>
        <dbReference type="ARBA" id="ARBA00022840"/>
    </source>
</evidence>
<gene>
    <name evidence="9" type="ORF">C2L64_08360</name>
</gene>
<name>A0AAN1J8F7_9BURK</name>
<keyword evidence="7 9" id="KW-0067">ATP-binding</keyword>
<evidence type="ECO:0000313" key="9">
    <source>
        <dbReference type="EMBL" id="AUT68342.1"/>
    </source>
</evidence>